<dbReference type="GO" id="GO:0016757">
    <property type="term" value="F:glycosyltransferase activity"/>
    <property type="evidence" value="ECO:0007669"/>
    <property type="project" value="UniProtKB-KW"/>
</dbReference>
<accession>A0A368T2Y6</accession>
<dbReference type="EMBL" id="QEIN01000140">
    <property type="protein sequence ID" value="RCV55788.1"/>
    <property type="molecule type" value="Genomic_DNA"/>
</dbReference>
<dbReference type="CDD" id="cd03801">
    <property type="entry name" value="GT4_PimA-like"/>
    <property type="match status" value="1"/>
</dbReference>
<dbReference type="PANTHER" id="PTHR45947">
    <property type="entry name" value="SULFOQUINOVOSYL TRANSFERASE SQD2"/>
    <property type="match status" value="1"/>
</dbReference>
<dbReference type="Gene3D" id="3.40.50.2000">
    <property type="entry name" value="Glycogen Phosphorylase B"/>
    <property type="match status" value="2"/>
</dbReference>
<evidence type="ECO:0000313" key="5">
    <source>
        <dbReference type="Proteomes" id="UP000253318"/>
    </source>
</evidence>
<dbReference type="RefSeq" id="WP_114397176.1">
    <property type="nucleotide sequence ID" value="NZ_QEIM01000029.1"/>
</dbReference>
<gene>
    <name evidence="4" type="ORF">DEF24_17445</name>
</gene>
<reference evidence="4 5" key="1">
    <citation type="submission" date="2018-04" db="EMBL/GenBank/DDBJ databases">
        <title>Novel actinobacteria from marine sediment.</title>
        <authorList>
            <person name="Ng Z.Y."/>
            <person name="Tan G.Y.A."/>
        </authorList>
    </citation>
    <scope>NUCLEOTIDE SEQUENCE [LARGE SCALE GENOMIC DNA]</scope>
    <source>
        <strain evidence="4 5">TPS81</strain>
    </source>
</reference>
<evidence type="ECO:0000256" key="1">
    <source>
        <dbReference type="ARBA" id="ARBA00022676"/>
    </source>
</evidence>
<name>A0A368T2Y6_9ACTN</name>
<keyword evidence="1" id="KW-0328">Glycosyltransferase</keyword>
<keyword evidence="5" id="KW-1185">Reference proteome</keyword>
<dbReference type="Pfam" id="PF13692">
    <property type="entry name" value="Glyco_trans_1_4"/>
    <property type="match status" value="1"/>
</dbReference>
<organism evidence="4 5">
    <name type="scientific">Marinitenerispora sediminis</name>
    <dbReference type="NCBI Taxonomy" id="1931232"/>
    <lineage>
        <taxon>Bacteria</taxon>
        <taxon>Bacillati</taxon>
        <taxon>Actinomycetota</taxon>
        <taxon>Actinomycetes</taxon>
        <taxon>Streptosporangiales</taxon>
        <taxon>Nocardiopsidaceae</taxon>
        <taxon>Marinitenerispora</taxon>
    </lineage>
</organism>
<dbReference type="PANTHER" id="PTHR45947:SF3">
    <property type="entry name" value="SULFOQUINOVOSYL TRANSFERASE SQD2"/>
    <property type="match status" value="1"/>
</dbReference>
<feature type="domain" description="Glycosyltransferase subfamily 4-like N-terminal" evidence="3">
    <location>
        <begin position="15"/>
        <end position="163"/>
    </location>
</feature>
<keyword evidence="2 4" id="KW-0808">Transferase</keyword>
<proteinExistence type="predicted"/>
<evidence type="ECO:0000256" key="2">
    <source>
        <dbReference type="ARBA" id="ARBA00022679"/>
    </source>
</evidence>
<dbReference type="GO" id="GO:1901137">
    <property type="term" value="P:carbohydrate derivative biosynthetic process"/>
    <property type="evidence" value="ECO:0007669"/>
    <property type="project" value="UniProtKB-ARBA"/>
</dbReference>
<dbReference type="InterPro" id="IPR028098">
    <property type="entry name" value="Glyco_trans_4-like_N"/>
</dbReference>
<sequence>MSDLRIAMVVATSGGGVGNHVRSLAGGLRARGHRVAVVGPPATEERFGFTSTGARFAPVDVGARPRPASDLAAVRRLRRLLGDVDIVHAHGIRAGALCALAQASPLIVTLHNAPPVVAGPMRMVFPALERVVARRADLVLGVSGDLVARMRDRGARAVERALVTAPPMGPPRRAAADVRAELGVPAERPLLLVVARLAAQKGLDVLLDATARLSRHDPAPVVAIAGDGPLREGLAARIAAEDLPVRLLGHRTDIADLLGAADMFVLPSLWEGPSLVIMEALRAHLPVVATRVGGIPDLYAKVALLVPPGDAGALATEVARVLDDPALAGGMRDAARLAAATLPTEDDTVEQVLSLYRRLAAHDGVLP</sequence>
<dbReference type="InterPro" id="IPR050194">
    <property type="entry name" value="Glycosyltransferase_grp1"/>
</dbReference>
<evidence type="ECO:0000313" key="4">
    <source>
        <dbReference type="EMBL" id="RCV55788.1"/>
    </source>
</evidence>
<dbReference type="SUPFAM" id="SSF53756">
    <property type="entry name" value="UDP-Glycosyltransferase/glycogen phosphorylase"/>
    <property type="match status" value="1"/>
</dbReference>
<dbReference type="Pfam" id="PF13579">
    <property type="entry name" value="Glyco_trans_4_4"/>
    <property type="match status" value="1"/>
</dbReference>
<protein>
    <submittedName>
        <fullName evidence="4">Glycosyl transferase</fullName>
    </submittedName>
</protein>
<evidence type="ECO:0000259" key="3">
    <source>
        <dbReference type="Pfam" id="PF13579"/>
    </source>
</evidence>
<dbReference type="Proteomes" id="UP000253318">
    <property type="component" value="Unassembled WGS sequence"/>
</dbReference>
<dbReference type="AlphaFoldDB" id="A0A368T2Y6"/>
<comment type="caution">
    <text evidence="4">The sequence shown here is derived from an EMBL/GenBank/DDBJ whole genome shotgun (WGS) entry which is preliminary data.</text>
</comment>
<dbReference type="OrthoDB" id="3268555at2"/>